<comment type="caution">
    <text evidence="12">The sequence shown here is derived from an EMBL/GenBank/DDBJ whole genome shotgun (WGS) entry which is preliminary data.</text>
</comment>
<dbReference type="InterPro" id="IPR035807">
    <property type="entry name" value="PDC_E1_N"/>
</dbReference>
<dbReference type="PANTHER" id="PTHR43825">
    <property type="entry name" value="PYRUVATE DEHYDROGENASE E1 COMPONENT"/>
    <property type="match status" value="1"/>
</dbReference>
<evidence type="ECO:0000256" key="1">
    <source>
        <dbReference type="ARBA" id="ARBA00001964"/>
    </source>
</evidence>
<evidence type="ECO:0000259" key="9">
    <source>
        <dbReference type="Pfam" id="PF00456"/>
    </source>
</evidence>
<evidence type="ECO:0000256" key="2">
    <source>
        <dbReference type="ARBA" id="ARBA00012281"/>
    </source>
</evidence>
<dbReference type="InterPro" id="IPR041621">
    <property type="entry name" value="PDH_E1_M"/>
</dbReference>
<dbReference type="InterPro" id="IPR051157">
    <property type="entry name" value="PDH/Transketolase"/>
</dbReference>
<dbReference type="Pfam" id="PF00456">
    <property type="entry name" value="Transketolase_N"/>
    <property type="match status" value="1"/>
</dbReference>
<evidence type="ECO:0000313" key="13">
    <source>
        <dbReference type="Proteomes" id="UP000003179"/>
    </source>
</evidence>
<comment type="catalytic activity">
    <reaction evidence="7 8">
        <text>N(6)-[(R)-lipoyl]-L-lysyl-[protein] + pyruvate + H(+) = N(6)-[(R)-S(8)-acetyldihydrolipoyl]-L-lysyl-[protein] + CO2</text>
        <dbReference type="Rhea" id="RHEA:19189"/>
        <dbReference type="Rhea" id="RHEA-COMP:10474"/>
        <dbReference type="Rhea" id="RHEA-COMP:10478"/>
        <dbReference type="ChEBI" id="CHEBI:15361"/>
        <dbReference type="ChEBI" id="CHEBI:15378"/>
        <dbReference type="ChEBI" id="CHEBI:16526"/>
        <dbReference type="ChEBI" id="CHEBI:83099"/>
        <dbReference type="ChEBI" id="CHEBI:83111"/>
        <dbReference type="EC" id="1.2.4.1"/>
    </reaction>
</comment>
<dbReference type="NCBIfam" id="TIGR00759">
    <property type="entry name" value="aceE"/>
    <property type="match status" value="1"/>
</dbReference>
<keyword evidence="6 8" id="KW-0670">Pyruvate</keyword>
<dbReference type="EC" id="1.2.4.1" evidence="2 8"/>
<evidence type="ECO:0000256" key="3">
    <source>
        <dbReference type="ARBA" id="ARBA00017172"/>
    </source>
</evidence>
<dbReference type="Pfam" id="PF22613">
    <property type="entry name" value="Transketolase_C_1"/>
    <property type="match status" value="1"/>
</dbReference>
<accession>A0ABN0C3F5</accession>
<dbReference type="InterPro" id="IPR029061">
    <property type="entry name" value="THDP-binding"/>
</dbReference>
<protein>
    <recommendedName>
        <fullName evidence="3 8">Pyruvate dehydrogenase E1 component</fullName>
        <ecNumber evidence="2 8">1.2.4.1</ecNumber>
    </recommendedName>
</protein>
<dbReference type="CDD" id="cd02017">
    <property type="entry name" value="TPP_E1_EcPDC_like"/>
    <property type="match status" value="1"/>
</dbReference>
<dbReference type="PANTHER" id="PTHR43825:SF3">
    <property type="entry name" value="PYRUVATE DEHYDROGENASE E1 COMPONENT"/>
    <property type="match status" value="1"/>
</dbReference>
<dbReference type="GO" id="GO:0004739">
    <property type="term" value="F:pyruvate dehydrogenase (acetyl-transferring) activity"/>
    <property type="evidence" value="ECO:0007669"/>
    <property type="project" value="UniProtKB-EC"/>
</dbReference>
<dbReference type="RefSeq" id="WP_002546792.1">
    <property type="nucleotide sequence ID" value="NZ_GL383187.1"/>
</dbReference>
<dbReference type="Proteomes" id="UP000003179">
    <property type="component" value="Unassembled WGS sequence"/>
</dbReference>
<dbReference type="SUPFAM" id="SSF52518">
    <property type="entry name" value="Thiamin diphosphate-binding fold (THDP-binding)"/>
    <property type="match status" value="2"/>
</dbReference>
<dbReference type="InterPro" id="IPR004660">
    <property type="entry name" value="PDH_E1"/>
</dbReference>
<evidence type="ECO:0000259" key="11">
    <source>
        <dbReference type="Pfam" id="PF22613"/>
    </source>
</evidence>
<dbReference type="InterPro" id="IPR055152">
    <property type="entry name" value="Transketolase-like_C_2"/>
</dbReference>
<dbReference type="Pfam" id="PF17831">
    <property type="entry name" value="PDH_E1_M"/>
    <property type="match status" value="1"/>
</dbReference>
<dbReference type="Gene3D" id="3.40.50.920">
    <property type="match status" value="1"/>
</dbReference>
<feature type="domain" description="Transketolase-like C-terminal" evidence="11">
    <location>
        <begin position="743"/>
        <end position="881"/>
    </location>
</feature>
<evidence type="ECO:0000256" key="6">
    <source>
        <dbReference type="ARBA" id="ARBA00023317"/>
    </source>
</evidence>
<gene>
    <name evidence="12" type="primary">aceE</name>
    <name evidence="12" type="ORF">HMPREF9607_02119</name>
</gene>
<dbReference type="EMBL" id="ADZU01000034">
    <property type="protein sequence ID" value="EFS91612.1"/>
    <property type="molecule type" value="Genomic_DNA"/>
</dbReference>
<dbReference type="InterPro" id="IPR009014">
    <property type="entry name" value="Transketo_C/PFOR_II"/>
</dbReference>
<name>A0ABN0C3F5_9ACTN</name>
<sequence>MCVDVDEKGPGVIPREERGPVLNGLPTTLPDVDPEETQEWIESLDKMVEIDGPNRARIVLLKMLERARSHGRLGLSALTSTDYINTIAAEDEEEYPGDAEIERNIRRLLRWNSAVTVHRAQRPGIGVGGHISTYASAVTLYEVGQNHFWRGQDAPGGGDQVFFQGHAAPGMYARAFLEGRLSEDDLDGFRQEKSKAGHGLPSYPHPRMLPHFWQFPTVSMGLGPMDAIYQASMNKYLTNRGIKDCSDQHVWAFLGDGEMDEPESRGFLQVAANEELDNLTFVINCNLQRLDGPVRGNGKIVQELEAVFRGAGWNVIKVIWGSGWDPLLQADRDGALVDIMNSTRDGDYQTFKANDGAYVREYFFGRDPRTAKMVENWTDEQIWALRRGGHDYRKIYNAYKAAMEFKGAPTVVLACTIKGYDLGTHFAGRNATHQMKKLALDDLKQFRDRLEIPISDKVLEADPYRAPYFHPGADDERVQYLVERRHALGGFVPERRTKYTPLPIPGQKAFDGVKRGSGKQEVATTMAFVRLLKDLMRDKNFAPHVVPIIPDEARTFGMDSFFPTIKIYNPHGQNYTPVDHELMLSYREAKNGQIIHTGINEAGSAATFIAAGSAYSTQGVPMVPIYLFYSMFGFQRTGDSFWAAGDQMTRGFIIGATAGRTTLTGEGTQHMDGHSPVLAASNPAVISYDPAYSYEISHIVQAGLEHMYGENAEDVMYYLTVYNEPIIQPAEPEGVDVEGIVKGMYLLSKGSFEGVGEDARCVQLMASGVAVPWVLEAQQLLKDDFGVVADVWSVTSWNNLRRDAMEAEEQAFLHPEQGKRTPYIVERLAETSGPVVAATDYMRQVSDQIAQWVPGDYASLGADGFGFSDTRAAARRFFHIDGPSMAVRALQMLVERGEVPQDWPTKAAEKYDLLNVNAGASGNAGGDA</sequence>
<dbReference type="InterPro" id="IPR005474">
    <property type="entry name" value="Transketolase_N"/>
</dbReference>
<evidence type="ECO:0000256" key="7">
    <source>
        <dbReference type="ARBA" id="ARBA00051231"/>
    </source>
</evidence>
<comment type="cofactor">
    <cofactor evidence="1 8">
        <name>thiamine diphosphate</name>
        <dbReference type="ChEBI" id="CHEBI:58937"/>
    </cofactor>
</comment>
<dbReference type="SUPFAM" id="SSF52922">
    <property type="entry name" value="TK C-terminal domain-like"/>
    <property type="match status" value="1"/>
</dbReference>
<dbReference type="Gene3D" id="3.40.50.970">
    <property type="match status" value="2"/>
</dbReference>
<evidence type="ECO:0000256" key="5">
    <source>
        <dbReference type="ARBA" id="ARBA00023052"/>
    </source>
</evidence>
<reference evidence="12" key="1">
    <citation type="submission" date="2010-08" db="EMBL/GenBank/DDBJ databases">
        <authorList>
            <person name="Weinstock G."/>
            <person name="Sodergren E."/>
            <person name="Clifton S."/>
            <person name="Fulton L."/>
            <person name="Fulton B."/>
            <person name="Courtney L."/>
            <person name="Fronick C."/>
            <person name="Harrison M."/>
            <person name="Strong C."/>
            <person name="Farmer C."/>
            <person name="Delahaunty K."/>
            <person name="Markovic C."/>
            <person name="Hall O."/>
            <person name="Minx P."/>
            <person name="Tomlinson C."/>
            <person name="Mitreva M."/>
            <person name="Hou S."/>
            <person name="Chen J."/>
            <person name="Wollam A."/>
            <person name="Pepin K.H."/>
            <person name="Johnson M."/>
            <person name="Bhonagiri V."/>
            <person name="Zhang X."/>
            <person name="Suruliraj S."/>
            <person name="Warren W."/>
            <person name="Chinwalla A."/>
            <person name="Mardis E.R."/>
            <person name="Wilson R.K."/>
        </authorList>
    </citation>
    <scope>NUCLEOTIDE SEQUENCE [LARGE SCALE GENOMIC DNA]</scope>
    <source>
        <strain evidence="12">HL044PA1</strain>
    </source>
</reference>
<feature type="domain" description="Transketolase N-terminal" evidence="9">
    <location>
        <begin position="161"/>
        <end position="319"/>
    </location>
</feature>
<keyword evidence="5 8" id="KW-0786">Thiamine pyrophosphate</keyword>
<proteinExistence type="predicted"/>
<dbReference type="PIRSF" id="PIRSF000156">
    <property type="entry name" value="Pyruvate_dh_E1"/>
    <property type="match status" value="1"/>
</dbReference>
<evidence type="ECO:0000256" key="4">
    <source>
        <dbReference type="ARBA" id="ARBA00023002"/>
    </source>
</evidence>
<keyword evidence="4 8" id="KW-0560">Oxidoreductase</keyword>
<evidence type="ECO:0000256" key="8">
    <source>
        <dbReference type="PIRNR" id="PIRNR000156"/>
    </source>
</evidence>
<keyword evidence="13" id="KW-1185">Reference proteome</keyword>
<evidence type="ECO:0000313" key="12">
    <source>
        <dbReference type="EMBL" id="EFS91612.1"/>
    </source>
</evidence>
<evidence type="ECO:0000259" key="10">
    <source>
        <dbReference type="Pfam" id="PF17831"/>
    </source>
</evidence>
<feature type="domain" description="Pyruvate dehydrogenase E1 component middle" evidence="10">
    <location>
        <begin position="507"/>
        <end position="725"/>
    </location>
</feature>
<organism evidence="12 13">
    <name type="scientific">Cutibacterium modestum HL044PA1</name>
    <dbReference type="NCBI Taxonomy" id="765109"/>
    <lineage>
        <taxon>Bacteria</taxon>
        <taxon>Bacillati</taxon>
        <taxon>Actinomycetota</taxon>
        <taxon>Actinomycetes</taxon>
        <taxon>Propionibacteriales</taxon>
        <taxon>Propionibacteriaceae</taxon>
        <taxon>Cutibacterium</taxon>
        <taxon>Cutibacterium modestum</taxon>
    </lineage>
</organism>
<comment type="function">
    <text evidence="8">Component of the pyruvate dehydrogenase (PDH) complex, that catalyzes the overall conversion of pyruvate to acetyl-CoA and CO(2).</text>
</comment>